<protein>
    <submittedName>
        <fullName evidence="1">Pyridoxamine 5'-phosphate oxidase family protein</fullName>
    </submittedName>
</protein>
<gene>
    <name evidence="1" type="ORF">RYX56_01405</name>
</gene>
<sequence>MKVIRNQGSVDMEQMLSKPLFAHLATVEEGVPKDSPVWFLWEEEHIWILGSTSADRFPHRLKQNPTCAIGIIDYEKATGKVIHIGFRGEASVEPFDSERANRLLRRYLGPNTDTWDSRFTTFDEQTILVRVKPETVVVRDQSYKVQIT</sequence>
<dbReference type="EMBL" id="JAWJBA010000001">
    <property type="protein sequence ID" value="MDV2683024.1"/>
    <property type="molecule type" value="Genomic_DNA"/>
</dbReference>
<evidence type="ECO:0000313" key="1">
    <source>
        <dbReference type="EMBL" id="MDV2683024.1"/>
    </source>
</evidence>
<comment type="caution">
    <text evidence="1">The sequence shown here is derived from an EMBL/GenBank/DDBJ whole genome shotgun (WGS) entry which is preliminary data.</text>
</comment>
<dbReference type="InterPro" id="IPR012349">
    <property type="entry name" value="Split_barrel_FMN-bd"/>
</dbReference>
<dbReference type="Gene3D" id="2.30.110.10">
    <property type="entry name" value="Electron Transport, Fmn-binding Protein, Chain A"/>
    <property type="match status" value="1"/>
</dbReference>
<evidence type="ECO:0000313" key="2">
    <source>
        <dbReference type="Proteomes" id="UP001287282"/>
    </source>
</evidence>
<reference evidence="1 2" key="1">
    <citation type="submission" date="2023-10" db="EMBL/GenBank/DDBJ databases">
        <title>Screening of Alkalihalobacillus lindianensis BZ-TG-R113 and Its Alleviation of Salt Stress on Rapeseed Growth.</title>
        <authorList>
            <person name="Zhao B."/>
            <person name="Guo T."/>
        </authorList>
    </citation>
    <scope>NUCLEOTIDE SEQUENCE [LARGE SCALE GENOMIC DNA]</scope>
    <source>
        <strain evidence="1 2">BZ-TG-R113</strain>
    </source>
</reference>
<proteinExistence type="predicted"/>
<dbReference type="Proteomes" id="UP001287282">
    <property type="component" value="Unassembled WGS sequence"/>
</dbReference>
<dbReference type="RefSeq" id="WP_317120352.1">
    <property type="nucleotide sequence ID" value="NZ_JAWJBA010000001.1"/>
</dbReference>
<keyword evidence="2" id="KW-1185">Reference proteome</keyword>
<accession>A0ABU3X6G7</accession>
<organism evidence="1 2">
    <name type="scientific">Alkalihalophilus lindianensis</name>
    <dbReference type="NCBI Taxonomy" id="1630542"/>
    <lineage>
        <taxon>Bacteria</taxon>
        <taxon>Bacillati</taxon>
        <taxon>Bacillota</taxon>
        <taxon>Bacilli</taxon>
        <taxon>Bacillales</taxon>
        <taxon>Bacillaceae</taxon>
        <taxon>Alkalihalophilus</taxon>
    </lineage>
</organism>
<dbReference type="SUPFAM" id="SSF50475">
    <property type="entry name" value="FMN-binding split barrel"/>
    <property type="match status" value="1"/>
</dbReference>
<name>A0ABU3X6G7_9BACI</name>